<sequence length="315" mass="37613">MNTLSHKTFENYINNTNKLNLHNKKEDIYNKLPENINEVPHLILYGNEGIGKYTQALKIISKYSNYNNLKYEKKMTVIYNKEEYIFPISDIHFEVDMSLLGCNSKLLWYEITNQINEVVEIRKNRTAFVMCKNFQNIHHELLEIFYSYMASNILSKVNIKYILLTNSVSFIPYSILNSSLMIPYEIPNKTSLQKIKKHSFDTYTNINLKSLENDINEPQYELKISKYISNLILNNNTDFSHVRETIYEILTCNLNIHSCIYEINKNIFHHISDDKKITILNNSFTFLKHFNNNYRPIYHLENYFYYLLSIVHEYR</sequence>
<dbReference type="Gene3D" id="3.40.50.300">
    <property type="entry name" value="P-loop containing nucleotide triphosphate hydrolases"/>
    <property type="match status" value="1"/>
</dbReference>
<dbReference type="SUPFAM" id="SSF52540">
    <property type="entry name" value="P-loop containing nucleoside triphosphate hydrolases"/>
    <property type="match status" value="1"/>
</dbReference>
<name>A0A6C0AVX0_9ZZZZ</name>
<organism evidence="1">
    <name type="scientific">viral metagenome</name>
    <dbReference type="NCBI Taxonomy" id="1070528"/>
    <lineage>
        <taxon>unclassified sequences</taxon>
        <taxon>metagenomes</taxon>
        <taxon>organismal metagenomes</taxon>
    </lineage>
</organism>
<dbReference type="InterPro" id="IPR027417">
    <property type="entry name" value="P-loop_NTPase"/>
</dbReference>
<dbReference type="EMBL" id="MN738772">
    <property type="protein sequence ID" value="QHS84099.1"/>
    <property type="molecule type" value="Genomic_DNA"/>
</dbReference>
<dbReference type="AlphaFoldDB" id="A0A6C0AVX0"/>
<accession>A0A6C0AVX0</accession>
<evidence type="ECO:0000313" key="1">
    <source>
        <dbReference type="EMBL" id="QHS84099.1"/>
    </source>
</evidence>
<protein>
    <submittedName>
        <fullName evidence="1">Uncharacterized protein</fullName>
    </submittedName>
</protein>
<reference evidence="1" key="1">
    <citation type="journal article" date="2020" name="Nature">
        <title>Giant virus diversity and host interactions through global metagenomics.</title>
        <authorList>
            <person name="Schulz F."/>
            <person name="Roux S."/>
            <person name="Paez-Espino D."/>
            <person name="Jungbluth S."/>
            <person name="Walsh D.A."/>
            <person name="Denef V.J."/>
            <person name="McMahon K.D."/>
            <person name="Konstantinidis K.T."/>
            <person name="Eloe-Fadrosh E.A."/>
            <person name="Kyrpides N.C."/>
            <person name="Woyke T."/>
        </authorList>
    </citation>
    <scope>NUCLEOTIDE SEQUENCE</scope>
    <source>
        <strain evidence="1">GVMAG-S-ERX555965-48</strain>
    </source>
</reference>
<proteinExistence type="predicted"/>